<accession>A0A397GQV2</accession>
<reference evidence="2" key="1">
    <citation type="submission" date="2018-08" db="EMBL/GenBank/DDBJ databases">
        <title>Draft genome sequence of azole-resistant Aspergillus thermomutatus (Neosartorya pseudofischeri) strain HMR AF 39, isolated from a human nasal aspirate.</title>
        <authorList>
            <person name="Parent-Michaud M."/>
            <person name="Dufresne P.J."/>
            <person name="Fournier E."/>
            <person name="Martineau C."/>
            <person name="Moreira S."/>
            <person name="Perkins V."/>
            <person name="De Repentigny L."/>
            <person name="Dufresne S.F."/>
        </authorList>
    </citation>
    <scope>NUCLEOTIDE SEQUENCE [LARGE SCALE GENOMIC DNA]</scope>
    <source>
        <strain evidence="2">HMR AF 39</strain>
    </source>
</reference>
<evidence type="ECO:0000256" key="1">
    <source>
        <dbReference type="SAM" id="MobiDB-lite"/>
    </source>
</evidence>
<dbReference type="Proteomes" id="UP000215305">
    <property type="component" value="Unassembled WGS sequence"/>
</dbReference>
<feature type="region of interest" description="Disordered" evidence="1">
    <location>
        <begin position="20"/>
        <end position="51"/>
    </location>
</feature>
<dbReference type="AlphaFoldDB" id="A0A397GQV2"/>
<dbReference type="RefSeq" id="XP_026613387.1">
    <property type="nucleotide sequence ID" value="XM_026755904.1"/>
</dbReference>
<evidence type="ECO:0000313" key="2">
    <source>
        <dbReference type="EMBL" id="RHZ52719.1"/>
    </source>
</evidence>
<name>A0A397GQV2_ASPTH</name>
<protein>
    <submittedName>
        <fullName evidence="2">Uncharacterized protein</fullName>
    </submittedName>
</protein>
<dbReference type="VEuPathDB" id="FungiDB:CDV56_102285"/>
<comment type="caution">
    <text evidence="2">The sequence shown here is derived from an EMBL/GenBank/DDBJ whole genome shotgun (WGS) entry which is preliminary data.</text>
</comment>
<keyword evidence="3" id="KW-1185">Reference proteome</keyword>
<evidence type="ECO:0000313" key="3">
    <source>
        <dbReference type="Proteomes" id="UP000215305"/>
    </source>
</evidence>
<proteinExistence type="predicted"/>
<dbReference type="GeneID" id="38124259"/>
<sequence>MSNHRRGFINARQCIKWIKKPGRRESQRAGGLESVNEEDADNGEATPAPNRYSDVALSACGEIDADSASKSLPSAHVTHNMRANGFARIGVFDSLGAQIIVMVDEREHWAVNRSRIDGFRCWMIRSK</sequence>
<gene>
    <name evidence="2" type="ORF">CDV56_102285</name>
</gene>
<dbReference type="EMBL" id="NKHU02000131">
    <property type="protein sequence ID" value="RHZ52719.1"/>
    <property type="molecule type" value="Genomic_DNA"/>
</dbReference>
<organism evidence="2 3">
    <name type="scientific">Aspergillus thermomutatus</name>
    <name type="common">Neosartorya pseudofischeri</name>
    <dbReference type="NCBI Taxonomy" id="41047"/>
    <lineage>
        <taxon>Eukaryota</taxon>
        <taxon>Fungi</taxon>
        <taxon>Dikarya</taxon>
        <taxon>Ascomycota</taxon>
        <taxon>Pezizomycotina</taxon>
        <taxon>Eurotiomycetes</taxon>
        <taxon>Eurotiomycetidae</taxon>
        <taxon>Eurotiales</taxon>
        <taxon>Aspergillaceae</taxon>
        <taxon>Aspergillus</taxon>
        <taxon>Aspergillus subgen. Fumigati</taxon>
    </lineage>
</organism>